<dbReference type="SUPFAM" id="SSF51182">
    <property type="entry name" value="RmlC-like cupins"/>
    <property type="match status" value="1"/>
</dbReference>
<dbReference type="InterPro" id="IPR011051">
    <property type="entry name" value="RmlC_Cupin_sf"/>
</dbReference>
<dbReference type="PATRIC" id="fig|1618566.3.peg.2"/>
<dbReference type="InterPro" id="IPR014710">
    <property type="entry name" value="RmlC-like_jellyroll"/>
</dbReference>
<dbReference type="AlphaFoldDB" id="A0A0G0C2M6"/>
<dbReference type="PANTHER" id="PTHR21047:SF2">
    <property type="entry name" value="THYMIDINE DIPHOSPHO-4-KETO-RHAMNOSE 3,5-EPIMERASE"/>
    <property type="match status" value="1"/>
</dbReference>
<comment type="caution">
    <text evidence="3">The sequence shown here is derived from an EMBL/GenBank/DDBJ whole genome shotgun (WGS) entry which is preliminary data.</text>
</comment>
<gene>
    <name evidence="3" type="ORF">UR35_C0001G0002</name>
</gene>
<accession>A0A0G0C2M6</accession>
<feature type="active site" description="Proton acceptor" evidence="1">
    <location>
        <position position="69"/>
    </location>
</feature>
<protein>
    <submittedName>
        <fullName evidence="3">dTDP-4-dehydrorhamnose 3,5-epimerase</fullName>
    </submittedName>
</protein>
<evidence type="ECO:0000313" key="3">
    <source>
        <dbReference type="EMBL" id="KKP45405.1"/>
    </source>
</evidence>
<dbReference type="GO" id="GO:0000271">
    <property type="term" value="P:polysaccharide biosynthetic process"/>
    <property type="evidence" value="ECO:0007669"/>
    <property type="project" value="TreeGrafter"/>
</dbReference>
<organism evidence="3 4">
    <name type="scientific">Candidatus Woesebacteria bacterium GW2011_GWB1_33_22</name>
    <dbReference type="NCBI Taxonomy" id="1618566"/>
    <lineage>
        <taxon>Bacteria</taxon>
        <taxon>Candidatus Woeseibacteriota</taxon>
    </lineage>
</organism>
<dbReference type="GO" id="GO:0019305">
    <property type="term" value="P:dTDP-rhamnose biosynthetic process"/>
    <property type="evidence" value="ECO:0007669"/>
    <property type="project" value="TreeGrafter"/>
</dbReference>
<dbReference type="Pfam" id="PF00908">
    <property type="entry name" value="dTDP_sugar_isom"/>
    <property type="match status" value="1"/>
</dbReference>
<dbReference type="GO" id="GO:0008830">
    <property type="term" value="F:dTDP-4-dehydrorhamnose 3,5-epimerase activity"/>
    <property type="evidence" value="ECO:0007669"/>
    <property type="project" value="InterPro"/>
</dbReference>
<dbReference type="GO" id="GO:0005829">
    <property type="term" value="C:cytosol"/>
    <property type="evidence" value="ECO:0007669"/>
    <property type="project" value="TreeGrafter"/>
</dbReference>
<feature type="site" description="Participates in a stacking interaction with the thymidine ring of dTDP-4-oxo-6-deoxyglucose" evidence="2">
    <location>
        <position position="147"/>
    </location>
</feature>
<evidence type="ECO:0000256" key="1">
    <source>
        <dbReference type="PIRSR" id="PIRSR600888-1"/>
    </source>
</evidence>
<dbReference type="STRING" id="1618566.UR35_C0001G0002"/>
<feature type="active site" description="Proton donor" evidence="1">
    <location>
        <position position="141"/>
    </location>
</feature>
<dbReference type="Gene3D" id="2.60.120.10">
    <property type="entry name" value="Jelly Rolls"/>
    <property type="match status" value="1"/>
</dbReference>
<dbReference type="InterPro" id="IPR000888">
    <property type="entry name" value="RmlC-like"/>
</dbReference>
<evidence type="ECO:0000256" key="2">
    <source>
        <dbReference type="PIRSR" id="PIRSR600888-3"/>
    </source>
</evidence>
<reference evidence="3 4" key="1">
    <citation type="journal article" date="2015" name="Nature">
        <title>rRNA introns, odd ribosomes, and small enigmatic genomes across a large radiation of phyla.</title>
        <authorList>
            <person name="Brown C.T."/>
            <person name="Hug L.A."/>
            <person name="Thomas B.C."/>
            <person name="Sharon I."/>
            <person name="Castelle C.J."/>
            <person name="Singh A."/>
            <person name="Wilkins M.J."/>
            <person name="Williams K.H."/>
            <person name="Banfield J.F."/>
        </authorList>
    </citation>
    <scope>NUCLEOTIDE SEQUENCE [LARGE SCALE GENOMIC DNA]</scope>
</reference>
<dbReference type="Proteomes" id="UP000034778">
    <property type="component" value="Unassembled WGS sequence"/>
</dbReference>
<proteinExistence type="predicted"/>
<dbReference type="PANTHER" id="PTHR21047">
    <property type="entry name" value="DTDP-6-DEOXY-D-GLUCOSE-3,5 EPIMERASE"/>
    <property type="match status" value="1"/>
</dbReference>
<dbReference type="EMBL" id="LBOW01000001">
    <property type="protein sequence ID" value="KKP45405.1"/>
    <property type="molecule type" value="Genomic_DNA"/>
</dbReference>
<name>A0A0G0C2M6_9BACT</name>
<evidence type="ECO:0000313" key="4">
    <source>
        <dbReference type="Proteomes" id="UP000034778"/>
    </source>
</evidence>
<sequence length="195" mass="22248">MMRFDPEKNIVKTSIEGVVLIQRPILGDSRGFLHEPYNKEELKVATGVDFSPVQWTHAYIKPGVIKAVHSENWNKLIYPITGILYAPIVDLRSESETFGKVEYITIDNTKEDSPRQALFLPSGGIGNSICTLGTEMMHYFYLIDEYWDDTKAKGVAWDDPDLNIKWPIDNPILSERDKTNPKLRDLFPEKFGGSK</sequence>